<keyword evidence="5" id="KW-1185">Reference proteome</keyword>
<reference evidence="4 5" key="1">
    <citation type="journal article" date="2021" name="Sci. Rep.">
        <title>The genome of the diatom Chaetoceros tenuissimus carries an ancient integrated fragment of an extant virus.</title>
        <authorList>
            <person name="Hongo Y."/>
            <person name="Kimura K."/>
            <person name="Takaki Y."/>
            <person name="Yoshida Y."/>
            <person name="Baba S."/>
            <person name="Kobayashi G."/>
            <person name="Nagasaki K."/>
            <person name="Hano T."/>
            <person name="Tomaru Y."/>
        </authorList>
    </citation>
    <scope>NUCLEOTIDE SEQUENCE [LARGE SCALE GENOMIC DNA]</scope>
    <source>
        <strain evidence="4 5">NIES-3715</strain>
    </source>
</reference>
<dbReference type="Gene3D" id="2.60.120.260">
    <property type="entry name" value="Galactose-binding domain-like"/>
    <property type="match status" value="1"/>
</dbReference>
<evidence type="ECO:0000313" key="4">
    <source>
        <dbReference type="EMBL" id="GFH48210.1"/>
    </source>
</evidence>
<gene>
    <name evidence="4" type="ORF">CTEN210_04686</name>
</gene>
<feature type="signal peptide" evidence="2">
    <location>
        <begin position="1"/>
        <end position="21"/>
    </location>
</feature>
<dbReference type="InterPro" id="IPR017853">
    <property type="entry name" value="GH"/>
</dbReference>
<name>A0AAD3CP32_9STRA</name>
<feature type="compositionally biased region" description="Low complexity" evidence="1">
    <location>
        <begin position="199"/>
        <end position="220"/>
    </location>
</feature>
<proteinExistence type="predicted"/>
<dbReference type="SUPFAM" id="SSF51445">
    <property type="entry name" value="(Trans)glycosidases"/>
    <property type="match status" value="1"/>
</dbReference>
<dbReference type="Proteomes" id="UP001054902">
    <property type="component" value="Unassembled WGS sequence"/>
</dbReference>
<evidence type="ECO:0000256" key="2">
    <source>
        <dbReference type="SAM" id="SignalP"/>
    </source>
</evidence>
<accession>A0AAD3CP32</accession>
<keyword evidence="2" id="KW-0732">Signal</keyword>
<dbReference type="Pfam" id="PF11790">
    <property type="entry name" value="Glyco_hydro_cc"/>
    <property type="match status" value="1"/>
</dbReference>
<comment type="caution">
    <text evidence="4">The sequence shown here is derived from an EMBL/GenBank/DDBJ whole genome shotgun (WGS) entry which is preliminary data.</text>
</comment>
<organism evidence="4 5">
    <name type="scientific">Chaetoceros tenuissimus</name>
    <dbReference type="NCBI Taxonomy" id="426638"/>
    <lineage>
        <taxon>Eukaryota</taxon>
        <taxon>Sar</taxon>
        <taxon>Stramenopiles</taxon>
        <taxon>Ochrophyta</taxon>
        <taxon>Bacillariophyta</taxon>
        <taxon>Coscinodiscophyceae</taxon>
        <taxon>Chaetocerotophycidae</taxon>
        <taxon>Chaetocerotales</taxon>
        <taxon>Chaetocerotaceae</taxon>
        <taxon>Chaetoceros</taxon>
    </lineage>
</organism>
<feature type="chain" id="PRO_5041937853" description="Asl1-like glycosyl hydrolase catalytic domain-containing protein" evidence="2">
    <location>
        <begin position="22"/>
        <end position="875"/>
    </location>
</feature>
<feature type="domain" description="Asl1-like glycosyl hydrolase catalytic" evidence="3">
    <location>
        <begin position="503"/>
        <end position="731"/>
    </location>
</feature>
<sequence>MKNHYMLLITLTLLAVNCCNANNIFVSIHEHEYEEVLSDRDNLRQKASFYEPKSVNEIVAQGLCKDNAHFRFMVERNGKRRRRNCSYLSTPKRSLVQKRRELCHGKVARKCKWSCGKCSNSAKNDSSFSFQLQWSGKVVRCKWITDTQKKKRKDRQTKYCSNSVIRNACKSSCGHFTLPTYSPTSLSTLSSAPSNFPSLSSYPSNNPSHSPSELSSTNPSFRPTSIPTLNPTTIPSNLPSMVPSLIPSSSPSLSLIPSSSPTLSFNPSSNPSISTVPSSLPSVSMQPTICENDSNYSFLIDAEGTMVSCDWLSSSPILGAYRRRLYCNSEVTSACKWSCGLCESSLFDDESFLFVDDDNIKRGCEWLTIGSDVYDTLSKQEQYCEKVMNATIVEEKCKLSCAKHNSVKRGLITNAQTNSIARSHFLDAVSWTYNFDIFLKEEEGASWFDLHGIEYVPMIAKPWILNGNKPKCVFRKGIYPKDNVDYPLCTTQQVIDDVARSKAERKNGAPVRFLIGFNELYKEPFTLQGWETAYFWSVYVQPAAVANNLTLVSPTLNANKSTVEWFATFLKQCYKRRNDENYPCDVDLIKKLNIHQYDCKESLWNSWYNGYDTSLLISSLLEHMEGYRDRADWKDYFMNRRKLWITETSCMWDIMNIKGKNRKFRLPYASSKEQCEQITGQKPDLYGKGSLAAMESLDSIERYAWWTLWNPTLLKPHYLTTKNGALTPVGRGFLNPGDKNVDCDFNGDMITADTAILHGQAELFFCKGTGTKMIRNIGKNSTVEFKIFMETDGNHAINVSYISAQKRPLTVQVNNNYESIQTFEMLETGKWCHEEGISTVLTLELDNFTMGENTITFGVNSTTDEAIIEWISIED</sequence>
<dbReference type="AlphaFoldDB" id="A0AAD3CP32"/>
<dbReference type="EMBL" id="BLLK01000027">
    <property type="protein sequence ID" value="GFH48210.1"/>
    <property type="molecule type" value="Genomic_DNA"/>
</dbReference>
<feature type="region of interest" description="Disordered" evidence="1">
    <location>
        <begin position="199"/>
        <end position="233"/>
    </location>
</feature>
<evidence type="ECO:0000256" key="1">
    <source>
        <dbReference type="SAM" id="MobiDB-lite"/>
    </source>
</evidence>
<evidence type="ECO:0000259" key="3">
    <source>
        <dbReference type="Pfam" id="PF11790"/>
    </source>
</evidence>
<evidence type="ECO:0000313" key="5">
    <source>
        <dbReference type="Proteomes" id="UP001054902"/>
    </source>
</evidence>
<protein>
    <recommendedName>
        <fullName evidence="3">Asl1-like glycosyl hydrolase catalytic domain-containing protein</fullName>
    </recommendedName>
</protein>
<dbReference type="InterPro" id="IPR024655">
    <property type="entry name" value="Asl1_glyco_hydro_catalytic"/>
</dbReference>
<feature type="compositionally biased region" description="Polar residues" evidence="1">
    <location>
        <begin position="221"/>
        <end position="233"/>
    </location>
</feature>